<organism evidence="1">
    <name type="scientific">marine sediment metagenome</name>
    <dbReference type="NCBI Taxonomy" id="412755"/>
    <lineage>
        <taxon>unclassified sequences</taxon>
        <taxon>metagenomes</taxon>
        <taxon>ecological metagenomes</taxon>
    </lineage>
</organism>
<gene>
    <name evidence="1" type="ORF">LCGC14_1176300</name>
</gene>
<protein>
    <submittedName>
        <fullName evidence="1">Uncharacterized protein</fullName>
    </submittedName>
</protein>
<sequence>MATLTGTDRAAARQLVARAGVPVDYTKPQIDAALQALEDLFESANVKAAVSKAIDGATAPQVLMSQQKRHIFRAFLRLKFGAA</sequence>
<name>A0A0F9LNG0_9ZZZZ</name>
<comment type="caution">
    <text evidence="1">The sequence shown here is derived from an EMBL/GenBank/DDBJ whole genome shotgun (WGS) entry which is preliminary data.</text>
</comment>
<accession>A0A0F9LNG0</accession>
<proteinExistence type="predicted"/>
<dbReference type="AlphaFoldDB" id="A0A0F9LNG0"/>
<evidence type="ECO:0000313" key="1">
    <source>
        <dbReference type="EMBL" id="KKM96614.1"/>
    </source>
</evidence>
<reference evidence="1" key="1">
    <citation type="journal article" date="2015" name="Nature">
        <title>Complex archaea that bridge the gap between prokaryotes and eukaryotes.</title>
        <authorList>
            <person name="Spang A."/>
            <person name="Saw J.H."/>
            <person name="Jorgensen S.L."/>
            <person name="Zaremba-Niedzwiedzka K."/>
            <person name="Martijn J."/>
            <person name="Lind A.E."/>
            <person name="van Eijk R."/>
            <person name="Schleper C."/>
            <person name="Guy L."/>
            <person name="Ettema T.J."/>
        </authorList>
    </citation>
    <scope>NUCLEOTIDE SEQUENCE</scope>
</reference>
<dbReference type="EMBL" id="LAZR01005858">
    <property type="protein sequence ID" value="KKM96614.1"/>
    <property type="molecule type" value="Genomic_DNA"/>
</dbReference>